<dbReference type="EMBL" id="VULT01000012">
    <property type="protein sequence ID" value="MSS17763.1"/>
    <property type="molecule type" value="Genomic_DNA"/>
</dbReference>
<evidence type="ECO:0000313" key="2">
    <source>
        <dbReference type="Proteomes" id="UP000483362"/>
    </source>
</evidence>
<reference evidence="1 2" key="1">
    <citation type="submission" date="2019-08" db="EMBL/GenBank/DDBJ databases">
        <title>In-depth cultivation of the pig gut microbiome towards novel bacterial diversity and tailored functional studies.</title>
        <authorList>
            <person name="Wylensek D."/>
            <person name="Hitch T.C.A."/>
            <person name="Clavel T."/>
        </authorList>
    </citation>
    <scope>NUCLEOTIDE SEQUENCE [LARGE SCALE GENOMIC DNA]</scope>
    <source>
        <strain evidence="1 2">Oil-RF-744-WCA-WT-10</strain>
    </source>
</reference>
<evidence type="ECO:0000313" key="1">
    <source>
        <dbReference type="EMBL" id="MSS17763.1"/>
    </source>
</evidence>
<dbReference type="Proteomes" id="UP000483362">
    <property type="component" value="Unassembled WGS sequence"/>
</dbReference>
<accession>A0A6L5XEA2</accession>
<dbReference type="AlphaFoldDB" id="A0A6L5XEA2"/>
<name>A0A6L5XEA2_9BACT</name>
<dbReference type="RefSeq" id="WP_154326439.1">
    <property type="nucleotide sequence ID" value="NZ_CP045696.1"/>
</dbReference>
<keyword evidence="2" id="KW-1185">Reference proteome</keyword>
<gene>
    <name evidence="1" type="ORF">FYJ29_08345</name>
</gene>
<protein>
    <submittedName>
        <fullName evidence="1">Uncharacterized protein</fullName>
    </submittedName>
</protein>
<organism evidence="1 2">
    <name type="scientific">Sodaliphilus pleomorphus</name>
    <dbReference type="NCBI Taxonomy" id="2606626"/>
    <lineage>
        <taxon>Bacteria</taxon>
        <taxon>Pseudomonadati</taxon>
        <taxon>Bacteroidota</taxon>
        <taxon>Bacteroidia</taxon>
        <taxon>Bacteroidales</taxon>
        <taxon>Muribaculaceae</taxon>
        <taxon>Sodaliphilus</taxon>
    </lineage>
</organism>
<sequence length="200" mass="20864">MADLRNIIRQLAQPDGEAIPLVCVVDSVDKDTRTIDCTPLNEGAPLLGVNLQANQGSKFGVCFFPAVGSFVVVGFVADGSAGVVLGTDEIDSAEIIIGNYSAVIDRDGCRFDAGNISAHITTDAVVFNGGELGGLPVVGDLAKRLNIIEKDINTLKTVFASWVPVAQDGGAALSTAATSWAESQLSLTKAADYENTKVKH</sequence>
<proteinExistence type="predicted"/>
<comment type="caution">
    <text evidence="1">The sequence shown here is derived from an EMBL/GenBank/DDBJ whole genome shotgun (WGS) entry which is preliminary data.</text>
</comment>